<dbReference type="PROSITE" id="PS00181">
    <property type="entry name" value="GLNA_ATP"/>
    <property type="match status" value="1"/>
</dbReference>
<evidence type="ECO:0000313" key="5">
    <source>
        <dbReference type="Proteomes" id="UP000029641"/>
    </source>
</evidence>
<dbReference type="SMART" id="SM01230">
    <property type="entry name" value="Gln-synt_C"/>
    <property type="match status" value="1"/>
</dbReference>
<dbReference type="PROSITE" id="PS51987">
    <property type="entry name" value="GS_CATALYTIC"/>
    <property type="match status" value="1"/>
</dbReference>
<evidence type="ECO:0000256" key="1">
    <source>
        <dbReference type="PROSITE-ProRule" id="PRU01331"/>
    </source>
</evidence>
<dbReference type="SUPFAM" id="SSF55931">
    <property type="entry name" value="Glutamine synthetase/guanido kinase"/>
    <property type="match status" value="1"/>
</dbReference>
<keyword evidence="4" id="KW-0436">Ligase</keyword>
<dbReference type="Pfam" id="PF00120">
    <property type="entry name" value="Gln-synt_C"/>
    <property type="match status" value="1"/>
</dbReference>
<dbReference type="eggNOG" id="COG3968">
    <property type="taxonomic scope" value="Bacteria"/>
</dbReference>
<evidence type="ECO:0000313" key="4">
    <source>
        <dbReference type="EMBL" id="GAL67953.1"/>
    </source>
</evidence>
<dbReference type="InterPro" id="IPR008146">
    <property type="entry name" value="Gln_synth_cat_dom"/>
</dbReference>
<feature type="domain" description="GS catalytic" evidence="3">
    <location>
        <begin position="1"/>
        <end position="155"/>
    </location>
</feature>
<comment type="similarity">
    <text evidence="1 2">Belongs to the glutamine synthetase family.</text>
</comment>
<dbReference type="PANTHER" id="PTHR42974">
    <property type="entry name" value="GLUTAMINE SYNTHETASE"/>
    <property type="match status" value="1"/>
</dbReference>
<dbReference type="InterPro" id="IPR014746">
    <property type="entry name" value="Gln_synth/guanido_kin_cat_dom"/>
</dbReference>
<dbReference type="InterPro" id="IPR052725">
    <property type="entry name" value="GS_Type-3"/>
</dbReference>
<sequence>MGAGIFFGGQNLVACRPDITLTGRTLLGHSSAKGQQLDDHYFGSIPNRALNFMRDLENQCMLLGIPAKTRHNEVAPNQFEIAPIHEEANLAVDHNSLLMDVMGRVASRHNFKVLLHEKPFANINGSGKHNNWSLSTDTGINLLKPGKTPMSNLQF</sequence>
<dbReference type="Proteomes" id="UP000029641">
    <property type="component" value="Unassembled WGS sequence"/>
</dbReference>
<accession>A0A090VVG4</accession>
<dbReference type="AlphaFoldDB" id="A0A090VVG4"/>
<gene>
    <name evidence="4" type="ORF">JCM19301_2865</name>
</gene>
<dbReference type="PANTHER" id="PTHR42974:SF1">
    <property type="entry name" value="TYPE-3 GLUTAMINE SYNTHETASE"/>
    <property type="match status" value="1"/>
</dbReference>
<dbReference type="GO" id="GO:0004356">
    <property type="term" value="F:glutamine synthetase activity"/>
    <property type="evidence" value="ECO:0007669"/>
    <property type="project" value="UniProtKB-EC"/>
</dbReference>
<evidence type="ECO:0000259" key="3">
    <source>
        <dbReference type="PROSITE" id="PS51987"/>
    </source>
</evidence>
<comment type="caution">
    <text evidence="4">The sequence shown here is derived from an EMBL/GenBank/DDBJ whole genome shotgun (WGS) entry which is preliminary data.</text>
</comment>
<dbReference type="EMBL" id="BBNR01000014">
    <property type="protein sequence ID" value="GAL67953.1"/>
    <property type="molecule type" value="Genomic_DNA"/>
</dbReference>
<evidence type="ECO:0000256" key="2">
    <source>
        <dbReference type="RuleBase" id="RU000384"/>
    </source>
</evidence>
<dbReference type="InterPro" id="IPR027303">
    <property type="entry name" value="Gln_synth_gly_rich_site"/>
</dbReference>
<organism evidence="4 5">
    <name type="scientific">Jejuia pallidilutea</name>
    <dbReference type="NCBI Taxonomy" id="504487"/>
    <lineage>
        <taxon>Bacteria</taxon>
        <taxon>Pseudomonadati</taxon>
        <taxon>Bacteroidota</taxon>
        <taxon>Flavobacteriia</taxon>
        <taxon>Flavobacteriales</taxon>
        <taxon>Flavobacteriaceae</taxon>
        <taxon>Jejuia</taxon>
    </lineage>
</organism>
<protein>
    <submittedName>
        <fullName evidence="4">Glutamine synthetase type III GlnN</fullName>
        <ecNumber evidence="4">6.3.1.2</ecNumber>
    </submittedName>
</protein>
<dbReference type="Gene3D" id="3.30.590.10">
    <property type="entry name" value="Glutamine synthetase/guanido kinase, catalytic domain"/>
    <property type="match status" value="1"/>
</dbReference>
<reference evidence="4 5" key="1">
    <citation type="journal article" date="2014" name="Genome Announc.">
        <title>Draft Genome Sequence of Marine Flavobacterium Jejuia pallidilutea Strain 11shimoA1 and Pigmentation Mutants.</title>
        <authorList>
            <person name="Takatani N."/>
            <person name="Nakanishi M."/>
            <person name="Meirelles P."/>
            <person name="Mino S."/>
            <person name="Suda W."/>
            <person name="Oshima K."/>
            <person name="Hattori M."/>
            <person name="Ohkuma M."/>
            <person name="Hosokawa M."/>
            <person name="Miyashita K."/>
            <person name="Thompson F.L."/>
            <person name="Niwa A."/>
            <person name="Sawabe T."/>
            <person name="Sawabe T."/>
        </authorList>
    </citation>
    <scope>NUCLEOTIDE SEQUENCE [LARGE SCALE GENOMIC DNA]</scope>
    <source>
        <strain evidence="4 5">JCM 19301</strain>
    </source>
</reference>
<name>A0A090VVG4_9FLAO</name>
<proteinExistence type="inferred from homology"/>
<dbReference type="EC" id="6.3.1.2" evidence="4"/>